<dbReference type="KEGG" id="pbs:Plabr_1188"/>
<feature type="transmembrane region" description="Helical" evidence="11">
    <location>
        <begin position="79"/>
        <end position="98"/>
    </location>
</feature>
<gene>
    <name evidence="11" type="primary">atpB</name>
    <name evidence="13" type="ordered locus">Plabr_1188</name>
</gene>
<evidence type="ECO:0000256" key="2">
    <source>
        <dbReference type="ARBA" id="ARBA00006810"/>
    </source>
</evidence>
<evidence type="ECO:0000256" key="5">
    <source>
        <dbReference type="ARBA" id="ARBA00022692"/>
    </source>
</evidence>
<feature type="transmembrane region" description="Helical" evidence="11">
    <location>
        <begin position="238"/>
        <end position="261"/>
    </location>
</feature>
<dbReference type="PANTHER" id="PTHR11410">
    <property type="entry name" value="ATP SYNTHASE SUBUNIT A"/>
    <property type="match status" value="1"/>
</dbReference>
<dbReference type="SUPFAM" id="SSF81336">
    <property type="entry name" value="F1F0 ATP synthase subunit A"/>
    <property type="match status" value="1"/>
</dbReference>
<feature type="transmembrane region" description="Helical" evidence="11">
    <location>
        <begin position="267"/>
        <end position="300"/>
    </location>
</feature>
<dbReference type="Pfam" id="PF00119">
    <property type="entry name" value="ATP-synt_A"/>
    <property type="match status" value="1"/>
</dbReference>
<dbReference type="AlphaFoldDB" id="F0SLR2"/>
<keyword evidence="7 11" id="KW-1133">Transmembrane helix</keyword>
<evidence type="ECO:0000256" key="3">
    <source>
        <dbReference type="ARBA" id="ARBA00022448"/>
    </source>
</evidence>
<keyword evidence="10 11" id="KW-0066">ATP synthesis</keyword>
<keyword evidence="11" id="KW-1003">Cell membrane</keyword>
<dbReference type="Gene3D" id="1.20.120.220">
    <property type="entry name" value="ATP synthase, F0 complex, subunit A"/>
    <property type="match status" value="1"/>
</dbReference>
<keyword evidence="6 11" id="KW-0375">Hydrogen ion transport</keyword>
<keyword evidence="11" id="KW-0997">Cell inner membrane</keyword>
<evidence type="ECO:0000256" key="11">
    <source>
        <dbReference type="HAMAP-Rule" id="MF_01393"/>
    </source>
</evidence>
<evidence type="ECO:0000256" key="12">
    <source>
        <dbReference type="RuleBase" id="RU000483"/>
    </source>
</evidence>
<dbReference type="Proteomes" id="UP000006860">
    <property type="component" value="Chromosome"/>
</dbReference>
<dbReference type="OrthoDB" id="9809130at2"/>
<evidence type="ECO:0000256" key="9">
    <source>
        <dbReference type="ARBA" id="ARBA00023136"/>
    </source>
</evidence>
<dbReference type="GO" id="GO:0045259">
    <property type="term" value="C:proton-transporting ATP synthase complex"/>
    <property type="evidence" value="ECO:0007669"/>
    <property type="project" value="UniProtKB-KW"/>
</dbReference>
<keyword evidence="14" id="KW-1185">Reference proteome</keyword>
<organism evidence="13 14">
    <name type="scientific">Rubinisphaera brasiliensis (strain ATCC 49424 / DSM 5305 / JCM 21570 / IAM 15109 / NBRC 103401 / IFAM 1448)</name>
    <name type="common">Planctomyces brasiliensis</name>
    <dbReference type="NCBI Taxonomy" id="756272"/>
    <lineage>
        <taxon>Bacteria</taxon>
        <taxon>Pseudomonadati</taxon>
        <taxon>Planctomycetota</taxon>
        <taxon>Planctomycetia</taxon>
        <taxon>Planctomycetales</taxon>
        <taxon>Planctomycetaceae</taxon>
        <taxon>Rubinisphaera</taxon>
    </lineage>
</organism>
<dbReference type="GO" id="GO:0046933">
    <property type="term" value="F:proton-transporting ATP synthase activity, rotational mechanism"/>
    <property type="evidence" value="ECO:0007669"/>
    <property type="project" value="UniProtKB-UniRule"/>
</dbReference>
<dbReference type="PRINTS" id="PR00123">
    <property type="entry name" value="ATPASEA"/>
</dbReference>
<dbReference type="EMBL" id="CP002546">
    <property type="protein sequence ID" value="ADY58803.1"/>
    <property type="molecule type" value="Genomic_DNA"/>
</dbReference>
<evidence type="ECO:0000313" key="13">
    <source>
        <dbReference type="EMBL" id="ADY58803.1"/>
    </source>
</evidence>
<evidence type="ECO:0000256" key="7">
    <source>
        <dbReference type="ARBA" id="ARBA00022989"/>
    </source>
</evidence>
<accession>F0SLR2</accession>
<dbReference type="PANTHER" id="PTHR11410:SF0">
    <property type="entry name" value="ATP SYNTHASE SUBUNIT A"/>
    <property type="match status" value="1"/>
</dbReference>
<dbReference type="HAMAP" id="MF_01393">
    <property type="entry name" value="ATP_synth_a_bact"/>
    <property type="match status" value="1"/>
</dbReference>
<feature type="transmembrane region" description="Helical" evidence="11">
    <location>
        <begin position="207"/>
        <end position="226"/>
    </location>
</feature>
<name>F0SLR2_RUBBR</name>
<keyword evidence="4 11" id="KW-0138">CF(0)</keyword>
<comment type="similarity">
    <text evidence="2 11 12">Belongs to the ATPase A chain family.</text>
</comment>
<keyword evidence="5 11" id="KW-0812">Transmembrane</keyword>
<evidence type="ECO:0000256" key="6">
    <source>
        <dbReference type="ARBA" id="ARBA00022781"/>
    </source>
</evidence>
<keyword evidence="9 11" id="KW-0472">Membrane</keyword>
<keyword evidence="8 11" id="KW-0406">Ion transport</keyword>
<dbReference type="eggNOG" id="COG0356">
    <property type="taxonomic scope" value="Bacteria"/>
</dbReference>
<dbReference type="HOGENOM" id="CLU_041018_0_0_0"/>
<dbReference type="STRING" id="756272.Plabr_1188"/>
<proteinExistence type="inferred from homology"/>
<reference evidence="14" key="1">
    <citation type="submission" date="2011-02" db="EMBL/GenBank/DDBJ databases">
        <title>The complete genome of Planctomyces brasiliensis DSM 5305.</title>
        <authorList>
            <person name="Lucas S."/>
            <person name="Copeland A."/>
            <person name="Lapidus A."/>
            <person name="Bruce D."/>
            <person name="Goodwin L."/>
            <person name="Pitluck S."/>
            <person name="Kyrpides N."/>
            <person name="Mavromatis K."/>
            <person name="Pagani I."/>
            <person name="Ivanova N."/>
            <person name="Ovchinnikova G."/>
            <person name="Lu M."/>
            <person name="Detter J.C."/>
            <person name="Han C."/>
            <person name="Land M."/>
            <person name="Hauser L."/>
            <person name="Markowitz V."/>
            <person name="Cheng J.-F."/>
            <person name="Hugenholtz P."/>
            <person name="Woyke T."/>
            <person name="Wu D."/>
            <person name="Tindall B."/>
            <person name="Pomrenke H.G."/>
            <person name="Brambilla E."/>
            <person name="Klenk H.-P."/>
            <person name="Eisen J.A."/>
        </authorList>
    </citation>
    <scope>NUCLEOTIDE SEQUENCE [LARGE SCALE GENOMIC DNA]</scope>
    <source>
        <strain evidence="14">ATCC 49424 / DSM 5305 / JCM 21570 / NBRC 103401 / IFAM 1448</strain>
    </source>
</reference>
<dbReference type="InterPro" id="IPR035908">
    <property type="entry name" value="F0_ATP_A_sf"/>
</dbReference>
<keyword evidence="3 11" id="KW-0813">Transport</keyword>
<evidence type="ECO:0000256" key="10">
    <source>
        <dbReference type="ARBA" id="ARBA00023310"/>
    </source>
</evidence>
<comment type="subcellular location">
    <subcellularLocation>
        <location evidence="11">Cell inner membrane</location>
        <topology evidence="11">Multi-pass membrane protein</topology>
    </subcellularLocation>
    <subcellularLocation>
        <location evidence="12">Cell membrane</location>
        <topology evidence="12">Multi-pass membrane protein</topology>
    </subcellularLocation>
    <subcellularLocation>
        <location evidence="1">Membrane</location>
        <topology evidence="1">Multi-pass membrane protein</topology>
    </subcellularLocation>
</comment>
<dbReference type="CDD" id="cd00310">
    <property type="entry name" value="ATP-synt_Fo_a_6"/>
    <property type="match status" value="1"/>
</dbReference>
<dbReference type="InterPro" id="IPR045083">
    <property type="entry name" value="ATP_synth_F0_asu_bact/mt"/>
</dbReference>
<feature type="transmembrane region" description="Helical" evidence="11">
    <location>
        <begin position="170"/>
        <end position="187"/>
    </location>
</feature>
<protein>
    <recommendedName>
        <fullName evidence="11 12">ATP synthase subunit a</fullName>
    </recommendedName>
    <alternativeName>
        <fullName evidence="11">ATP synthase F0 sector subunit a</fullName>
    </alternativeName>
    <alternativeName>
        <fullName evidence="11">F-ATPase subunit 6</fullName>
    </alternativeName>
</protein>
<feature type="transmembrane region" description="Helical" evidence="11">
    <location>
        <begin position="138"/>
        <end position="158"/>
    </location>
</feature>
<dbReference type="RefSeq" id="WP_013627536.1">
    <property type="nucleotide sequence ID" value="NC_015174.1"/>
</dbReference>
<dbReference type="GO" id="GO:0005886">
    <property type="term" value="C:plasma membrane"/>
    <property type="evidence" value="ECO:0007669"/>
    <property type="project" value="UniProtKB-SubCell"/>
</dbReference>
<dbReference type="InterPro" id="IPR000568">
    <property type="entry name" value="ATP_synth_F0_asu"/>
</dbReference>
<evidence type="ECO:0000256" key="8">
    <source>
        <dbReference type="ARBA" id="ARBA00023065"/>
    </source>
</evidence>
<sequence length="306" mass="33719">MASPVLHVKDAYYYEVPKSLWPRDYKSLDEVPQFIRDAHPHASLDQINYDLSGKILIPQPFGELKNLYEVKSGFGISRFMLTETIIAIIVAAVFIWLARRRKKSQIPTGRRENMMEAMVAYVRDEVARPAIGHGADKFVPFLLTAFFFILACNLLGMIPGIGTVTSSIEVTAALAFCTFSIGVIYGIKQFGPGGYLMNFVPHIDLPWVLAPLKFLIFLIEILGMLIKHCVLAIRLFGNMVAGHMVLAGVLGAVVAVAGTGYWVTGSFFGILGATALSILEILVAFIQAYVFTMLSALFIGMSVHEH</sequence>
<dbReference type="NCBIfam" id="TIGR01131">
    <property type="entry name" value="ATP_synt_6_or_A"/>
    <property type="match status" value="1"/>
</dbReference>
<evidence type="ECO:0000313" key="14">
    <source>
        <dbReference type="Proteomes" id="UP000006860"/>
    </source>
</evidence>
<comment type="function">
    <text evidence="11 12">Key component of the proton channel; it plays a direct role in the translocation of protons across the membrane.</text>
</comment>
<evidence type="ECO:0000256" key="1">
    <source>
        <dbReference type="ARBA" id="ARBA00004141"/>
    </source>
</evidence>
<comment type="subunit">
    <text evidence="11">F-type ATPases have 2 components, CF(1) - the catalytic core - and CF(0) - the membrane proton channel. CF(1) has five subunits: alpha(3), beta(3), gamma(1), delta(1), epsilon(1). CF(0) has three main subunits: a(1), b(2) and c(9-12). The alpha and beta chains form an alternating ring which encloses part of the gamma chain. CF(1) is attached to CF(0) by a central stalk formed by the gamma and epsilon chains, while a peripheral stalk is formed by the delta and b chains.</text>
</comment>
<evidence type="ECO:0000256" key="4">
    <source>
        <dbReference type="ARBA" id="ARBA00022547"/>
    </source>
</evidence>